<organism evidence="5">
    <name type="scientific">Attheya septentrionalis</name>
    <dbReference type="NCBI Taxonomy" id="420275"/>
    <lineage>
        <taxon>Eukaryota</taxon>
        <taxon>Sar</taxon>
        <taxon>Stramenopiles</taxon>
        <taxon>Ochrophyta</taxon>
        <taxon>Bacillariophyta</taxon>
        <taxon>Coscinodiscophyceae</taxon>
        <taxon>Chaetocerotophycidae</taxon>
        <taxon>Chaetocerotales</taxon>
        <taxon>Attheyaceae</taxon>
        <taxon>Attheya</taxon>
    </lineage>
</organism>
<feature type="domain" description="PpiC" evidence="3">
    <location>
        <begin position="71"/>
        <end position="185"/>
    </location>
</feature>
<dbReference type="EC" id="5.2.1.8" evidence="2"/>
<evidence type="ECO:0000256" key="1">
    <source>
        <dbReference type="PROSITE-ProRule" id="PRU00278"/>
    </source>
</evidence>
<dbReference type="SUPFAM" id="SSF54534">
    <property type="entry name" value="FKBP-like"/>
    <property type="match status" value="1"/>
</dbReference>
<evidence type="ECO:0000313" key="5">
    <source>
        <dbReference type="EMBL" id="CAD9822922.1"/>
    </source>
</evidence>
<dbReference type="InterPro" id="IPR000297">
    <property type="entry name" value="PPIase_PpiC"/>
</dbReference>
<evidence type="ECO:0000313" key="4">
    <source>
        <dbReference type="EMBL" id="CAD9822921.1"/>
    </source>
</evidence>
<comment type="catalytic activity">
    <reaction evidence="2">
        <text>[protein]-peptidylproline (omega=180) = [protein]-peptidylproline (omega=0)</text>
        <dbReference type="Rhea" id="RHEA:16237"/>
        <dbReference type="Rhea" id="RHEA-COMP:10747"/>
        <dbReference type="Rhea" id="RHEA-COMP:10748"/>
        <dbReference type="ChEBI" id="CHEBI:83833"/>
        <dbReference type="ChEBI" id="CHEBI:83834"/>
        <dbReference type="EC" id="5.2.1.8"/>
    </reaction>
</comment>
<keyword evidence="1 2" id="KW-0697">Rotamase</keyword>
<evidence type="ECO:0000259" key="3">
    <source>
        <dbReference type="PROSITE" id="PS50198"/>
    </source>
</evidence>
<dbReference type="Pfam" id="PF00639">
    <property type="entry name" value="Rotamase"/>
    <property type="match status" value="1"/>
</dbReference>
<dbReference type="PROSITE" id="PS50198">
    <property type="entry name" value="PPIC_PPIASE_2"/>
    <property type="match status" value="1"/>
</dbReference>
<dbReference type="PROSITE" id="PS01096">
    <property type="entry name" value="PPIC_PPIASE_1"/>
    <property type="match status" value="1"/>
</dbReference>
<evidence type="ECO:0000256" key="2">
    <source>
        <dbReference type="RuleBase" id="RU363014"/>
    </source>
</evidence>
<dbReference type="Gene3D" id="3.10.50.40">
    <property type="match status" value="1"/>
</dbReference>
<accession>A0A6T7J6X4</accession>
<dbReference type="InterPro" id="IPR023058">
    <property type="entry name" value="PPIase_PpiC_CS"/>
</dbReference>
<dbReference type="AlphaFoldDB" id="A0A6T7J6X4"/>
<protein>
    <recommendedName>
        <fullName evidence="2">Peptidyl-prolyl cis-trans isomerase</fullName>
        <ecNumber evidence="2">5.2.1.8</ecNumber>
    </recommendedName>
</protein>
<gene>
    <name evidence="4" type="ORF">ASEP1449_LOCUS14755</name>
    <name evidence="5" type="ORF">ASEP1449_LOCUS14756</name>
</gene>
<dbReference type="EMBL" id="HBHQ01021843">
    <property type="protein sequence ID" value="CAD9822922.1"/>
    <property type="molecule type" value="Transcribed_RNA"/>
</dbReference>
<sequence length="278" mass="29772">MGESFRKRNCIASSRRQRSNRIIQTSMFKLLLAGIIGVSVAGDAGFRGQPVVAFSMFPMVDRVKNDFLALTRRSTTRHILLPKRAATGDGGISNGAVVDAALRLKQSIRNREETDFLVDAFAAAAQRYSIDKDTASRGGLLGTLVAQGYCSACPELDRASFEAPLGEIYGPMESEFGYHLVLVCERLGCPKIDGGNTRVIPNPQGVGSVLAPFATEDSNNLTPTDNLLQLTLQQAGFWVVVLVAGGFMAELAAKTADWMELSSLTIPAASIISATLLS</sequence>
<dbReference type="InterPro" id="IPR046357">
    <property type="entry name" value="PPIase_dom_sf"/>
</dbReference>
<reference evidence="5" key="1">
    <citation type="submission" date="2021-01" db="EMBL/GenBank/DDBJ databases">
        <authorList>
            <person name="Corre E."/>
            <person name="Pelletier E."/>
            <person name="Niang G."/>
            <person name="Scheremetjew M."/>
            <person name="Finn R."/>
            <person name="Kale V."/>
            <person name="Holt S."/>
            <person name="Cochrane G."/>
            <person name="Meng A."/>
            <person name="Brown T."/>
            <person name="Cohen L."/>
        </authorList>
    </citation>
    <scope>NUCLEOTIDE SEQUENCE</scope>
    <source>
        <strain evidence="5">CCMP2084</strain>
    </source>
</reference>
<proteinExistence type="predicted"/>
<keyword evidence="1 2" id="KW-0413">Isomerase</keyword>
<name>A0A6T7J6X4_9STRA</name>
<dbReference type="GO" id="GO:0003755">
    <property type="term" value="F:peptidyl-prolyl cis-trans isomerase activity"/>
    <property type="evidence" value="ECO:0007669"/>
    <property type="project" value="UniProtKB-UniRule"/>
</dbReference>
<dbReference type="EMBL" id="HBHQ01021842">
    <property type="protein sequence ID" value="CAD9822921.1"/>
    <property type="molecule type" value="Transcribed_RNA"/>
</dbReference>